<organism evidence="5 6">
    <name type="scientific">Musa troglodytarum</name>
    <name type="common">fe'i banana</name>
    <dbReference type="NCBI Taxonomy" id="320322"/>
    <lineage>
        <taxon>Eukaryota</taxon>
        <taxon>Viridiplantae</taxon>
        <taxon>Streptophyta</taxon>
        <taxon>Embryophyta</taxon>
        <taxon>Tracheophyta</taxon>
        <taxon>Spermatophyta</taxon>
        <taxon>Magnoliopsida</taxon>
        <taxon>Liliopsida</taxon>
        <taxon>Zingiberales</taxon>
        <taxon>Musaceae</taxon>
        <taxon>Musa</taxon>
    </lineage>
</organism>
<dbReference type="Pfam" id="PF23598">
    <property type="entry name" value="LRR_14"/>
    <property type="match status" value="1"/>
</dbReference>
<dbReference type="GO" id="GO:0043531">
    <property type="term" value="F:ADP binding"/>
    <property type="evidence" value="ECO:0007669"/>
    <property type="project" value="InterPro"/>
</dbReference>
<evidence type="ECO:0000256" key="1">
    <source>
        <dbReference type="ARBA" id="ARBA00022737"/>
    </source>
</evidence>
<evidence type="ECO:0000259" key="3">
    <source>
        <dbReference type="Pfam" id="PF23598"/>
    </source>
</evidence>
<dbReference type="Pfam" id="PF25019">
    <property type="entry name" value="LRR_R13L1-DRL21"/>
    <property type="match status" value="1"/>
</dbReference>
<feature type="domain" description="NB-ARC" evidence="2">
    <location>
        <begin position="215"/>
        <end position="341"/>
    </location>
</feature>
<dbReference type="InterPro" id="IPR027417">
    <property type="entry name" value="P-loop_NTPase"/>
</dbReference>
<name>A0A9E7KM61_9LILI</name>
<dbReference type="InterPro" id="IPR055414">
    <property type="entry name" value="LRR_R13L4/SHOC2-like"/>
</dbReference>
<dbReference type="SUPFAM" id="SSF52058">
    <property type="entry name" value="L domain-like"/>
    <property type="match status" value="1"/>
</dbReference>
<evidence type="ECO:0000313" key="5">
    <source>
        <dbReference type="EMBL" id="URE24067.1"/>
    </source>
</evidence>
<dbReference type="Proteomes" id="UP001055439">
    <property type="component" value="Chromosome 8"/>
</dbReference>
<gene>
    <name evidence="5" type="ORF">MUK42_17226</name>
</gene>
<dbReference type="PANTHER" id="PTHR47186">
    <property type="entry name" value="LEUCINE-RICH REPEAT-CONTAINING PROTEIN 57"/>
    <property type="match status" value="1"/>
</dbReference>
<evidence type="ECO:0000313" key="6">
    <source>
        <dbReference type="Proteomes" id="UP001055439"/>
    </source>
</evidence>
<evidence type="ECO:0000259" key="4">
    <source>
        <dbReference type="Pfam" id="PF25019"/>
    </source>
</evidence>
<dbReference type="OrthoDB" id="678339at2759"/>
<dbReference type="SUPFAM" id="SSF52540">
    <property type="entry name" value="P-loop containing nucleoside triphosphate hydrolases"/>
    <property type="match status" value="1"/>
</dbReference>
<feature type="domain" description="R13L1/DRL21-like LRR repeat region" evidence="4">
    <location>
        <begin position="784"/>
        <end position="916"/>
    </location>
</feature>
<dbReference type="Pfam" id="PF00931">
    <property type="entry name" value="NB-ARC"/>
    <property type="match status" value="1"/>
</dbReference>
<proteinExistence type="predicted"/>
<sequence length="1113" mass="126499">MPEKNKRERVDDHSSSFLLTIILHNQVLDTKIICGIVVDSTRSSNMTVDLDLKRVLLEVLPSSAVRAQVEGLGVRNHAEMIRGSLWVIHGVIMDAQLRAMEELVLEARVKAVGAWVKDVGVAILDFEGLLGRILRWQPTGTFNRLQRCYSLDDDDKGASRHAILLELNDKATRLNILVSRARGLNLRKELMDSMDPCEAEFSTILKDEIVGRDEDIEKIIETIRQQQQESTDSVPLIVNIKGEKGMGKTTVARMIYHHLWAREQFSHRIWVDSPGFPSFDPMRIATHLADSMTKKPCSHLEHHLHGIWKLVNESLRGSKYLLVLNDIRRENSDADMWAKLHNILLREGGAGSTVIIVSSEDLMFSPRMTEFNVPGLSEKDWEQVFVRHAVIQPQDEKEASSAAKLLPRTIRHHGNPLHAKLLASVFFRLTDRSRWEAMARAVHTDESIDCIDPVHLLDYPTGRDATEEMLSHDEGSKPHSSGYVQSPPVPRFFNLRFFSLYLLLSRDERRHLYYSLFPPGYTFDFQDLLQMLTAEGFIPHSTDKAAAIKHLQREVRSSISRTSPFSALHHDCRQLCLPVDWNTRALLAQLPHKLRTLIVIMEKQIVLMDRECQTAEIPQHQLTMLTVVRVLDLRATDPKLPDDHQLLNLRYLNLSQTQLNKLPDPICYLRNLLTLKLAHCQKLKQLPGQIHDLGKLQVLNLAYCTNIRKLPSTITSLVNLQELDLEGCHSLIELPQGFNNMKSLTELNLQRCSSLTRMPRKMKQLRNLHKLSGYTAVDKLGKAIREMQALVNLEELHLRSLEGVSKTEDARAAKLEEKPNLQSLVLQWGCRKLDDRTEASAGSSSSEVIEALRPNISLRKLEIIAYTGEAYPSWMGIKQEYHYTLVEIKLINLRRCGSLPALGGLARLKIVEISGMHEISSVDDKFYGDFGIFSTLEKLTFSEMPNLEKWQTVERKTKMFPSLAELTLIECPKLAKLEVCLSQVKRLNIWLDNEKLWTPPTCNFKGWDKLEELEMVGCTRLRNLPEDIKNFKCLKSLRLVGCDNLISSPDWPKGYEGTLSLHISDGAALLSTPEASNLHHITGDWPKDFEGTLSLKISDGVALKCKPEASNLH</sequence>
<feature type="domain" description="Disease resistance R13L4/SHOC-2-like LRR" evidence="3">
    <location>
        <begin position="620"/>
        <end position="705"/>
    </location>
</feature>
<dbReference type="AlphaFoldDB" id="A0A9E7KM61"/>
<dbReference type="GO" id="GO:0006952">
    <property type="term" value="P:defense response"/>
    <property type="evidence" value="ECO:0007669"/>
    <property type="project" value="UniProtKB-KW"/>
</dbReference>
<evidence type="ECO:0000259" key="2">
    <source>
        <dbReference type="Pfam" id="PF00931"/>
    </source>
</evidence>
<dbReference type="Gene3D" id="3.80.10.10">
    <property type="entry name" value="Ribonuclease Inhibitor"/>
    <property type="match status" value="3"/>
</dbReference>
<keyword evidence="1" id="KW-0677">Repeat</keyword>
<accession>A0A9E7KM61</accession>
<dbReference type="EMBL" id="CP097510">
    <property type="protein sequence ID" value="URE24067.1"/>
    <property type="molecule type" value="Genomic_DNA"/>
</dbReference>
<keyword evidence="6" id="KW-1185">Reference proteome</keyword>
<dbReference type="InterPro" id="IPR056789">
    <property type="entry name" value="LRR_R13L1-DRL21"/>
</dbReference>
<dbReference type="InterPro" id="IPR032675">
    <property type="entry name" value="LRR_dom_sf"/>
</dbReference>
<dbReference type="Gene3D" id="3.40.50.300">
    <property type="entry name" value="P-loop containing nucleotide triphosphate hydrolases"/>
    <property type="match status" value="1"/>
</dbReference>
<protein>
    <submittedName>
        <fullName evidence="5">Resistance protein</fullName>
    </submittedName>
</protein>
<reference evidence="5" key="1">
    <citation type="submission" date="2022-05" db="EMBL/GenBank/DDBJ databases">
        <title>The Musa troglodytarum L. genome provides insights into the mechanism of non-climacteric behaviour and enrichment of carotenoids.</title>
        <authorList>
            <person name="Wang J."/>
        </authorList>
    </citation>
    <scope>NUCLEOTIDE SEQUENCE</scope>
    <source>
        <tissue evidence="5">Leaf</tissue>
    </source>
</reference>
<dbReference type="PANTHER" id="PTHR47186:SF38">
    <property type="entry name" value="NB-ARC DOMAIN-CONTAINING PROTEIN"/>
    <property type="match status" value="1"/>
</dbReference>
<dbReference type="InterPro" id="IPR002182">
    <property type="entry name" value="NB-ARC"/>
</dbReference>
<dbReference type="PRINTS" id="PR00364">
    <property type="entry name" value="DISEASERSIST"/>
</dbReference>